<dbReference type="SUPFAM" id="SSF52833">
    <property type="entry name" value="Thioredoxin-like"/>
    <property type="match status" value="1"/>
</dbReference>
<dbReference type="EMBL" id="VORW01000020">
    <property type="protein sequence ID" value="TXE04746.1"/>
    <property type="molecule type" value="Genomic_DNA"/>
</dbReference>
<proteinExistence type="predicted"/>
<evidence type="ECO:0000313" key="3">
    <source>
        <dbReference type="Proteomes" id="UP000321935"/>
    </source>
</evidence>
<evidence type="ECO:0000313" key="2">
    <source>
        <dbReference type="EMBL" id="TXE04746.1"/>
    </source>
</evidence>
<sequence length="574" mass="65114">MLIRFDFAQHDMHRTPVIQQQTSKSMKKHILTCFLGLLCLIGSELIAKSKVVDSPTEQEGASTSAHSQALIYGEISNPDSLGPLILTSSPFFVDAKSNFGKRINELETEGGNFFDGILNPRARKFSASVPLGDRAGYFSLAVGTRMLLDQFLVLPGDSLKINLDLAGFDISFGGPDAWFYEAQYAIRRERERVVFDAPRQLVLSSKSTIMTRDSNLQLMAEEEGKFGSELLVQTGRTSLERVVEELSYADRELASTLDLLNFYSPYLDVSQVDLLKLELYSQYYFGKLKTIRNFHYEKLDSYYTEAEKAAFLQRLDRALVQISDAGYTDNSRLVSAFFLEMTVEKIMLESLIKRVGFKAQVMENYQGELADRVLAGFLSSYLGQYPNPEAVIDDYLKLMEENIWRSRVLSLRNAHVPGEEIMDMEMINLDGERVTSSVFEGKPTVLYVYFSSCTHSSEYFQSFLYPMYDSLKAKGYRLMALSVDEDEALWRSQITRFSNPELTNLNISGAGRESFIHYYEIFAFPKTILLDGDGKIRSLHLDGKTAEEQKSMLFNTLDSMKGESEILKPLTETK</sequence>
<gene>
    <name evidence="2" type="ORF">ESV85_18575</name>
</gene>
<comment type="caution">
    <text evidence="2">The sequence shown here is derived from an EMBL/GenBank/DDBJ whole genome shotgun (WGS) entry which is preliminary data.</text>
</comment>
<dbReference type="Proteomes" id="UP000321935">
    <property type="component" value="Unassembled WGS sequence"/>
</dbReference>
<dbReference type="OrthoDB" id="9815205at2"/>
<dbReference type="InterPro" id="IPR000866">
    <property type="entry name" value="AhpC/TSA"/>
</dbReference>
<dbReference type="Pfam" id="PF00578">
    <property type="entry name" value="AhpC-TSA"/>
    <property type="match status" value="1"/>
</dbReference>
<evidence type="ECO:0000259" key="1">
    <source>
        <dbReference type="PROSITE" id="PS51352"/>
    </source>
</evidence>
<accession>A0A5C7A9B8</accession>
<reference evidence="2 3" key="1">
    <citation type="submission" date="2019-08" db="EMBL/GenBank/DDBJ databases">
        <title>Genomes sequence of Algoriphagus aquimarinus ACAM450.</title>
        <authorList>
            <person name="Bowman J.P."/>
        </authorList>
    </citation>
    <scope>NUCLEOTIDE SEQUENCE [LARGE SCALE GENOMIC DNA]</scope>
    <source>
        <strain evidence="2 3">ACAM 450</strain>
    </source>
</reference>
<dbReference type="InterPro" id="IPR036249">
    <property type="entry name" value="Thioredoxin-like_sf"/>
</dbReference>
<protein>
    <submittedName>
        <fullName evidence="2">Redoxin domain-containing protein</fullName>
    </submittedName>
</protein>
<dbReference type="Gene3D" id="3.40.30.10">
    <property type="entry name" value="Glutaredoxin"/>
    <property type="match status" value="1"/>
</dbReference>
<dbReference type="PROSITE" id="PS51352">
    <property type="entry name" value="THIOREDOXIN_2"/>
    <property type="match status" value="1"/>
</dbReference>
<dbReference type="AlphaFoldDB" id="A0A5C7A9B8"/>
<name>A0A5C7A9B8_9BACT</name>
<feature type="domain" description="Thioredoxin" evidence="1">
    <location>
        <begin position="415"/>
        <end position="562"/>
    </location>
</feature>
<organism evidence="2 3">
    <name type="scientific">Algoriphagus aquimarinus</name>
    <dbReference type="NCBI Taxonomy" id="237018"/>
    <lineage>
        <taxon>Bacteria</taxon>
        <taxon>Pseudomonadati</taxon>
        <taxon>Bacteroidota</taxon>
        <taxon>Cytophagia</taxon>
        <taxon>Cytophagales</taxon>
        <taxon>Cyclobacteriaceae</taxon>
        <taxon>Algoriphagus</taxon>
    </lineage>
</organism>
<dbReference type="InterPro" id="IPR013766">
    <property type="entry name" value="Thioredoxin_domain"/>
</dbReference>